<dbReference type="AlphaFoldDB" id="A0A426Z9R3"/>
<sequence>MIKRRRNRRLRGCNGDRGDYKMGVARSSDEEVEGSDGRWLGAEGNTRRSRLCASGQWQRVEDAAATTRDGVTAAIESGCIGGRRRVAAAPRERGPEVKRRGRAATIVHMTQAHNKSASQEECGESDTVLVQRRHRSRAKEDTSRAKSSGAMAEERDGDITKTSPLQDGRMGSDDRGDCRGGGKAVASPLLYATEGYYWC</sequence>
<feature type="compositionally biased region" description="Basic residues" evidence="1">
    <location>
        <begin position="1"/>
        <end position="11"/>
    </location>
</feature>
<gene>
    <name evidence="2" type="ORF">B296_00009574</name>
</gene>
<evidence type="ECO:0000256" key="1">
    <source>
        <dbReference type="SAM" id="MobiDB-lite"/>
    </source>
</evidence>
<reference evidence="2 3" key="1">
    <citation type="journal article" date="2014" name="Agronomy (Basel)">
        <title>A Draft Genome Sequence for Ensete ventricosum, the Drought-Tolerant Tree Against Hunger.</title>
        <authorList>
            <person name="Harrison J."/>
            <person name="Moore K.A."/>
            <person name="Paszkiewicz K."/>
            <person name="Jones T."/>
            <person name="Grant M."/>
            <person name="Ambacheew D."/>
            <person name="Muzemil S."/>
            <person name="Studholme D.J."/>
        </authorList>
    </citation>
    <scope>NUCLEOTIDE SEQUENCE [LARGE SCALE GENOMIC DNA]</scope>
</reference>
<evidence type="ECO:0000313" key="2">
    <source>
        <dbReference type="EMBL" id="RRT60737.1"/>
    </source>
</evidence>
<protein>
    <submittedName>
        <fullName evidence="2">Uncharacterized protein</fullName>
    </submittedName>
</protein>
<name>A0A426Z9R3_ENSVE</name>
<feature type="region of interest" description="Disordered" evidence="1">
    <location>
        <begin position="112"/>
        <end position="184"/>
    </location>
</feature>
<organism evidence="2 3">
    <name type="scientific">Ensete ventricosum</name>
    <name type="common">Abyssinian banana</name>
    <name type="synonym">Musa ensete</name>
    <dbReference type="NCBI Taxonomy" id="4639"/>
    <lineage>
        <taxon>Eukaryota</taxon>
        <taxon>Viridiplantae</taxon>
        <taxon>Streptophyta</taxon>
        <taxon>Embryophyta</taxon>
        <taxon>Tracheophyta</taxon>
        <taxon>Spermatophyta</taxon>
        <taxon>Magnoliopsida</taxon>
        <taxon>Liliopsida</taxon>
        <taxon>Zingiberales</taxon>
        <taxon>Musaceae</taxon>
        <taxon>Ensete</taxon>
    </lineage>
</organism>
<evidence type="ECO:0000313" key="3">
    <source>
        <dbReference type="Proteomes" id="UP000287651"/>
    </source>
</evidence>
<proteinExistence type="predicted"/>
<feature type="compositionally biased region" description="Basic and acidic residues" evidence="1">
    <location>
        <begin position="170"/>
        <end position="180"/>
    </location>
</feature>
<feature type="region of interest" description="Disordered" evidence="1">
    <location>
        <begin position="1"/>
        <end position="41"/>
    </location>
</feature>
<accession>A0A426Z9R3</accession>
<dbReference type="Proteomes" id="UP000287651">
    <property type="component" value="Unassembled WGS sequence"/>
</dbReference>
<comment type="caution">
    <text evidence="2">The sequence shown here is derived from an EMBL/GenBank/DDBJ whole genome shotgun (WGS) entry which is preliminary data.</text>
</comment>
<dbReference type="EMBL" id="AMZH03007662">
    <property type="protein sequence ID" value="RRT60737.1"/>
    <property type="molecule type" value="Genomic_DNA"/>
</dbReference>